<protein>
    <recommendedName>
        <fullName evidence="5">Zn(2)-C6 fungal-type domain-containing protein</fullName>
    </recommendedName>
</protein>
<dbReference type="GO" id="GO:0008270">
    <property type="term" value="F:zinc ion binding"/>
    <property type="evidence" value="ECO:0007669"/>
    <property type="project" value="InterPro"/>
</dbReference>
<dbReference type="AlphaFoldDB" id="A0A8H4K6Y5"/>
<evidence type="ECO:0000256" key="1">
    <source>
        <dbReference type="ARBA" id="ARBA00004123"/>
    </source>
</evidence>
<keyword evidence="2" id="KW-0479">Metal-binding</keyword>
<evidence type="ECO:0000313" key="7">
    <source>
        <dbReference type="Proteomes" id="UP000605986"/>
    </source>
</evidence>
<dbReference type="InterPro" id="IPR007219">
    <property type="entry name" value="XnlR_reg_dom"/>
</dbReference>
<gene>
    <name evidence="6" type="ORF">F53441_10428</name>
</gene>
<dbReference type="PANTHER" id="PTHR31001:SF57">
    <property type="entry name" value="ZN(II)2CYS6 TRANSCRIPTION FACTOR (EUROFUNG)"/>
    <property type="match status" value="1"/>
</dbReference>
<dbReference type="SUPFAM" id="SSF57701">
    <property type="entry name" value="Zn2/Cys6 DNA-binding domain"/>
    <property type="match status" value="1"/>
</dbReference>
<evidence type="ECO:0000259" key="5">
    <source>
        <dbReference type="PROSITE" id="PS50048"/>
    </source>
</evidence>
<organism evidence="6 7">
    <name type="scientific">Fusarium austroafricanum</name>
    <dbReference type="NCBI Taxonomy" id="2364996"/>
    <lineage>
        <taxon>Eukaryota</taxon>
        <taxon>Fungi</taxon>
        <taxon>Dikarya</taxon>
        <taxon>Ascomycota</taxon>
        <taxon>Pezizomycotina</taxon>
        <taxon>Sordariomycetes</taxon>
        <taxon>Hypocreomycetidae</taxon>
        <taxon>Hypocreales</taxon>
        <taxon>Nectriaceae</taxon>
        <taxon>Fusarium</taxon>
        <taxon>Fusarium concolor species complex</taxon>
    </lineage>
</organism>
<evidence type="ECO:0000313" key="6">
    <source>
        <dbReference type="EMBL" id="KAF4445867.1"/>
    </source>
</evidence>
<dbReference type="OrthoDB" id="424974at2759"/>
<dbReference type="PANTHER" id="PTHR31001">
    <property type="entry name" value="UNCHARACTERIZED TRANSCRIPTIONAL REGULATORY PROTEIN"/>
    <property type="match status" value="1"/>
</dbReference>
<dbReference type="InterPro" id="IPR050613">
    <property type="entry name" value="Sec_Metabolite_Reg"/>
</dbReference>
<proteinExistence type="predicted"/>
<feature type="domain" description="Zn(2)-C6 fungal-type" evidence="5">
    <location>
        <begin position="12"/>
        <end position="41"/>
    </location>
</feature>
<evidence type="ECO:0000256" key="4">
    <source>
        <dbReference type="SAM" id="MobiDB-lite"/>
    </source>
</evidence>
<keyword evidence="3" id="KW-0539">Nucleus</keyword>
<dbReference type="PROSITE" id="PS00463">
    <property type="entry name" value="ZN2_CY6_FUNGAL_1"/>
    <property type="match status" value="1"/>
</dbReference>
<dbReference type="InterPro" id="IPR001138">
    <property type="entry name" value="Zn2Cys6_DnaBD"/>
</dbReference>
<comment type="subcellular location">
    <subcellularLocation>
        <location evidence="1">Nucleus</location>
    </subcellularLocation>
</comment>
<reference evidence="6" key="1">
    <citation type="submission" date="2020-01" db="EMBL/GenBank/DDBJ databases">
        <title>Identification and distribution of gene clusters putatively required for synthesis of sphingolipid metabolism inhibitors in phylogenetically diverse species of the filamentous fungus Fusarium.</title>
        <authorList>
            <person name="Kim H.-S."/>
            <person name="Busman M."/>
            <person name="Brown D.W."/>
            <person name="Divon H."/>
            <person name="Uhlig S."/>
            <person name="Proctor R.H."/>
        </authorList>
    </citation>
    <scope>NUCLEOTIDE SEQUENCE</scope>
    <source>
        <strain evidence="6">NRRL 53441</strain>
    </source>
</reference>
<dbReference type="InterPro" id="IPR036864">
    <property type="entry name" value="Zn2-C6_fun-type_DNA-bd_sf"/>
</dbReference>
<evidence type="ECO:0000256" key="3">
    <source>
        <dbReference type="ARBA" id="ARBA00023242"/>
    </source>
</evidence>
<sequence>MSSRPRTQSNRSCTVCHRRKVRCDKKSPCSGCIRSGFECSYPPAAPPARRPRKTTINDVASRISEMEKTIEAFKAGKESSPQPPASISSVTSANTSIPTPSSEDDVRIALSTPRDEPPHDVNSPASHFNPMGLMASGLSTIPIANYHPPRRIAIRLWKVFVECVDVCAKVVHVPSCEMIVYTVASDPSRATIESLGLCFAIYYSSVTALTPEEVLEIIGEEKNQVLHRYRICIEQSLAQADFLDNPTLTLLQALAIYSASMRVHGSGRAVWIMNGLALRAAQSIGLHRDGTKLGLSPFESEIRRRVWWHFLERDGRGAEDYGLQNPSGACPMYGVEHPRNLHDSDMFPEMTELPPSRPDWTRMTLPLCNVQASRAWAQLFQMSCSPEGLPGEDVRKRVIKEAMDEVEGILQRCNPVIPEQRMTIRISRLVLSKVDVVSRRQWQILRSPDDIAPMSTDSEVAEAINLLELANCMWQDEDMVAFRWVARAYPQYHMMLYILRHLCVCPRGPLAKRGFATVDIHLENFKLAGNGPLNGLKWTVLTTLRERAFLLLQKVEAENVRVQQEMTTQMGFQGNGADMQGKNGDNLAVPDWNMILEEFPLDMDDFSIIF</sequence>
<dbReference type="GO" id="GO:0006351">
    <property type="term" value="P:DNA-templated transcription"/>
    <property type="evidence" value="ECO:0007669"/>
    <property type="project" value="InterPro"/>
</dbReference>
<dbReference type="PROSITE" id="PS50048">
    <property type="entry name" value="ZN2_CY6_FUNGAL_2"/>
    <property type="match status" value="1"/>
</dbReference>
<dbReference type="GO" id="GO:0003677">
    <property type="term" value="F:DNA binding"/>
    <property type="evidence" value="ECO:0007669"/>
    <property type="project" value="InterPro"/>
</dbReference>
<name>A0A8H4K6Y5_9HYPO</name>
<feature type="compositionally biased region" description="Polar residues" evidence="4">
    <location>
        <begin position="85"/>
        <end position="101"/>
    </location>
</feature>
<dbReference type="SMART" id="SM00066">
    <property type="entry name" value="GAL4"/>
    <property type="match status" value="1"/>
</dbReference>
<dbReference type="GO" id="GO:0000981">
    <property type="term" value="F:DNA-binding transcription factor activity, RNA polymerase II-specific"/>
    <property type="evidence" value="ECO:0007669"/>
    <property type="project" value="InterPro"/>
</dbReference>
<dbReference type="CDD" id="cd12148">
    <property type="entry name" value="fungal_TF_MHR"/>
    <property type="match status" value="1"/>
</dbReference>
<accession>A0A8H4K6Y5</accession>
<dbReference type="EMBL" id="JAADJG010000496">
    <property type="protein sequence ID" value="KAF4445867.1"/>
    <property type="molecule type" value="Genomic_DNA"/>
</dbReference>
<feature type="region of interest" description="Disordered" evidence="4">
    <location>
        <begin position="74"/>
        <end position="105"/>
    </location>
</feature>
<keyword evidence="7" id="KW-1185">Reference proteome</keyword>
<comment type="caution">
    <text evidence="6">The sequence shown here is derived from an EMBL/GenBank/DDBJ whole genome shotgun (WGS) entry which is preliminary data.</text>
</comment>
<dbReference type="Pfam" id="PF00172">
    <property type="entry name" value="Zn_clus"/>
    <property type="match status" value="1"/>
</dbReference>
<dbReference type="CDD" id="cd00067">
    <property type="entry name" value="GAL4"/>
    <property type="match status" value="1"/>
</dbReference>
<dbReference type="Proteomes" id="UP000605986">
    <property type="component" value="Unassembled WGS sequence"/>
</dbReference>
<dbReference type="Pfam" id="PF04082">
    <property type="entry name" value="Fungal_trans"/>
    <property type="match status" value="1"/>
</dbReference>
<dbReference type="GO" id="GO:0005634">
    <property type="term" value="C:nucleus"/>
    <property type="evidence" value="ECO:0007669"/>
    <property type="project" value="UniProtKB-SubCell"/>
</dbReference>
<dbReference type="Gene3D" id="4.10.240.10">
    <property type="entry name" value="Zn(2)-C6 fungal-type DNA-binding domain"/>
    <property type="match status" value="1"/>
</dbReference>
<evidence type="ECO:0000256" key="2">
    <source>
        <dbReference type="ARBA" id="ARBA00022723"/>
    </source>
</evidence>